<dbReference type="EMBL" id="BAAAQQ010000002">
    <property type="protein sequence ID" value="GAA2114712.1"/>
    <property type="molecule type" value="Genomic_DNA"/>
</dbReference>
<sequence length="68" mass="7432">MRTVRAPGEAPSVEHMSGDACVTHEWTLLAVAVAKSGVWGGEACERCGDERVVPPSWTHQVELFANRR</sequence>
<organism evidence="1 2">
    <name type="scientific">Nocardioides bigeumensis</name>
    <dbReference type="NCBI Taxonomy" id="433657"/>
    <lineage>
        <taxon>Bacteria</taxon>
        <taxon>Bacillati</taxon>
        <taxon>Actinomycetota</taxon>
        <taxon>Actinomycetes</taxon>
        <taxon>Propionibacteriales</taxon>
        <taxon>Nocardioidaceae</taxon>
        <taxon>Nocardioides</taxon>
    </lineage>
</organism>
<dbReference type="RefSeq" id="WP_344301864.1">
    <property type="nucleotide sequence ID" value="NZ_BAAAQQ010000002.1"/>
</dbReference>
<reference evidence="1 2" key="1">
    <citation type="journal article" date="2019" name="Int. J. Syst. Evol. Microbiol.">
        <title>The Global Catalogue of Microorganisms (GCM) 10K type strain sequencing project: providing services to taxonomists for standard genome sequencing and annotation.</title>
        <authorList>
            <consortium name="The Broad Institute Genomics Platform"/>
            <consortium name="The Broad Institute Genome Sequencing Center for Infectious Disease"/>
            <person name="Wu L."/>
            <person name="Ma J."/>
        </authorList>
    </citation>
    <scope>NUCLEOTIDE SEQUENCE [LARGE SCALE GENOMIC DNA]</scope>
    <source>
        <strain evidence="1 2">JCM 16021</strain>
    </source>
</reference>
<comment type="caution">
    <text evidence="1">The sequence shown here is derived from an EMBL/GenBank/DDBJ whole genome shotgun (WGS) entry which is preliminary data.</text>
</comment>
<proteinExistence type="predicted"/>
<protein>
    <submittedName>
        <fullName evidence="1">Uncharacterized protein</fullName>
    </submittedName>
</protein>
<evidence type="ECO:0000313" key="2">
    <source>
        <dbReference type="Proteomes" id="UP001500575"/>
    </source>
</evidence>
<accession>A0ABN2XRU5</accession>
<name>A0ABN2XRU5_9ACTN</name>
<dbReference type="Proteomes" id="UP001500575">
    <property type="component" value="Unassembled WGS sequence"/>
</dbReference>
<evidence type="ECO:0000313" key="1">
    <source>
        <dbReference type="EMBL" id="GAA2114712.1"/>
    </source>
</evidence>
<gene>
    <name evidence="1" type="ORF">GCM10009843_03400</name>
</gene>
<keyword evidence="2" id="KW-1185">Reference proteome</keyword>